<gene>
    <name evidence="2" type="ordered locus">ECL_01095</name>
</gene>
<dbReference type="HOGENOM" id="CLU_1522926_0_0_6"/>
<dbReference type="AlphaFoldDB" id="A0A0H3CH92"/>
<dbReference type="RefSeq" id="WP_013095766.1">
    <property type="nucleotide sequence ID" value="NC_014121.1"/>
</dbReference>
<reference evidence="2 3" key="1">
    <citation type="journal article" date="2010" name="J. Bacteriol.">
        <title>Complete genome sequence of Enterobacter cloacae subsp. cloacae type strain ATCC 13047.</title>
        <authorList>
            <person name="Ren Y."/>
            <person name="Ren Y."/>
            <person name="Zhou Z."/>
            <person name="Guo X."/>
            <person name="Li Y."/>
            <person name="Feng L."/>
            <person name="Wang L."/>
        </authorList>
    </citation>
    <scope>NUCLEOTIDE SEQUENCE [LARGE SCALE GENOMIC DNA]</scope>
    <source>
        <strain evidence="3">ATCC 13047 / DSM 30054 / NBRC 13535 / NCTC 10005 / WDCM 00083 / NCDC 279-56</strain>
    </source>
</reference>
<keyword evidence="3" id="KW-1185">Reference proteome</keyword>
<keyword evidence="1" id="KW-1133">Transmembrane helix</keyword>
<keyword evidence="1" id="KW-0812">Transmembrane</keyword>
<organism evidence="2 3">
    <name type="scientific">Enterobacter cloacae subsp. cloacae (strain ATCC 13047 / DSM 30054 / NBRC 13535 / NCTC 10005 / WDCM 00083 / NCDC 279-56)</name>
    <dbReference type="NCBI Taxonomy" id="716541"/>
    <lineage>
        <taxon>Bacteria</taxon>
        <taxon>Pseudomonadati</taxon>
        <taxon>Pseudomonadota</taxon>
        <taxon>Gammaproteobacteria</taxon>
        <taxon>Enterobacterales</taxon>
        <taxon>Enterobacteriaceae</taxon>
        <taxon>Enterobacter</taxon>
        <taxon>Enterobacter cloacae complex</taxon>
    </lineage>
</organism>
<evidence type="ECO:0000313" key="3">
    <source>
        <dbReference type="Proteomes" id="UP000002363"/>
    </source>
</evidence>
<evidence type="ECO:0008006" key="4">
    <source>
        <dbReference type="Google" id="ProtNLM"/>
    </source>
</evidence>
<proteinExistence type="predicted"/>
<keyword evidence="1" id="KW-0472">Membrane</keyword>
<dbReference type="EnsemblBacteria" id="ADF60656">
    <property type="protein sequence ID" value="ADF60656"/>
    <property type="gene ID" value="ECL_01095"/>
</dbReference>
<dbReference type="Proteomes" id="UP000002363">
    <property type="component" value="Chromosome"/>
</dbReference>
<dbReference type="KEGG" id="enc:ECL_01095"/>
<dbReference type="EMBL" id="CP001918">
    <property type="protein sequence ID" value="ADF60656.1"/>
    <property type="molecule type" value="Genomic_DNA"/>
</dbReference>
<protein>
    <recommendedName>
        <fullName evidence="4">Transmembrane protein</fullName>
    </recommendedName>
</protein>
<accession>A0A0H3CH92</accession>
<name>A0A0H3CH92_ENTCC</name>
<dbReference type="STRING" id="716541.ECL_01095"/>
<dbReference type="eggNOG" id="ENOG50335KT">
    <property type="taxonomic scope" value="Bacteria"/>
</dbReference>
<dbReference type="PATRIC" id="fig|716541.4.peg.1349"/>
<dbReference type="OrthoDB" id="6613170at2"/>
<feature type="transmembrane region" description="Helical" evidence="1">
    <location>
        <begin position="43"/>
        <end position="60"/>
    </location>
</feature>
<feature type="transmembrane region" description="Helical" evidence="1">
    <location>
        <begin position="7"/>
        <end position="31"/>
    </location>
</feature>
<sequence length="169" mass="19046">MKKETYTFWLPLIVGGIALLSGFVVWSVNVYRVTYLTIRGEQYLAGGALLLALVPMVIFIRKGRLKGKRVAGAIKLYLGFFICSLPVAMFVIFTTAWLLEGDYSSWSKPYRYESSTRHSCSGAEVYEPELKKEIRICNPKGNVYSNSTLYVEKRSNALGIVVLWAITRA</sequence>
<evidence type="ECO:0000256" key="1">
    <source>
        <dbReference type="SAM" id="Phobius"/>
    </source>
</evidence>
<evidence type="ECO:0000313" key="2">
    <source>
        <dbReference type="EMBL" id="ADF60656.1"/>
    </source>
</evidence>
<feature type="transmembrane region" description="Helical" evidence="1">
    <location>
        <begin position="76"/>
        <end position="99"/>
    </location>
</feature>